<organism evidence="1 2">
    <name type="scientific">Raoultella planticola</name>
    <name type="common">Klebsiella planticola</name>
    <dbReference type="NCBI Taxonomy" id="575"/>
    <lineage>
        <taxon>Bacteria</taxon>
        <taxon>Pseudomonadati</taxon>
        <taxon>Pseudomonadota</taxon>
        <taxon>Gammaproteobacteria</taxon>
        <taxon>Enterobacterales</taxon>
        <taxon>Enterobacteriaceae</taxon>
        <taxon>Klebsiella/Raoultella group</taxon>
        <taxon>Raoultella</taxon>
    </lineage>
</organism>
<dbReference type="CDD" id="cd09736">
    <property type="entry name" value="Csy2_I-F"/>
    <property type="match status" value="1"/>
</dbReference>
<dbReference type="AlphaFoldDB" id="A0A485CYT9"/>
<proteinExistence type="predicted"/>
<dbReference type="InterPro" id="IPR013398">
    <property type="entry name" value="CRISPR-assoc_prot_Csy2"/>
</dbReference>
<name>A0A485CYT9_RAOPL</name>
<reference evidence="1 2" key="1">
    <citation type="submission" date="2019-03" db="EMBL/GenBank/DDBJ databases">
        <authorList>
            <consortium name="Pathogen Informatics"/>
        </authorList>
    </citation>
    <scope>NUCLEOTIDE SEQUENCE [LARGE SCALE GENOMIC DNA]</scope>
    <source>
        <strain evidence="1 2">NCTC12998</strain>
    </source>
</reference>
<dbReference type="EMBL" id="CAADJE010000037">
    <property type="protein sequence ID" value="VFS89942.1"/>
    <property type="molecule type" value="Genomic_DNA"/>
</dbReference>
<gene>
    <name evidence="1" type="ORF">NCTC12998_06830</name>
</gene>
<dbReference type="Pfam" id="PF09614">
    <property type="entry name" value="Cas_Csy2"/>
    <property type="match status" value="1"/>
</dbReference>
<dbReference type="Proteomes" id="UP000345637">
    <property type="component" value="Unassembled WGS sequence"/>
</dbReference>
<accession>A0A485CYT9</accession>
<protein>
    <submittedName>
        <fullName evidence="1">CRISPR type I-F/YPEST-associated protein Csy2</fullName>
    </submittedName>
</protein>
<dbReference type="NCBIfam" id="TIGR02565">
    <property type="entry name" value="cas_Csy2"/>
    <property type="match status" value="1"/>
</dbReference>
<evidence type="ECO:0000313" key="2">
    <source>
        <dbReference type="Proteomes" id="UP000345637"/>
    </source>
</evidence>
<evidence type="ECO:0000313" key="1">
    <source>
        <dbReference type="EMBL" id="VFS89942.1"/>
    </source>
</evidence>
<sequence>MSSLIFLRRIRVENANAIAGITWGFPAITHFLGFTHALSRMLTQTHELRLDGCAVVCHGHQIHAHTSGRDYQFAQTRNPLTREGKTASFNEEGRMHMTVSLLLECHGEIPYGEYGQQDLADYLLEICPTLRLAGGSIVRIEDISVLDMPASGREMSRIQWRLMPGFVLRDRSAWLGEHHQTLLAENPQATLLDAWLDFASLKIQAESPEEGEIHEGDPATWHRVPKPRPGYLVPIDDRISAVSLSCMRPVLWRTHAMSRPPSLSLRRSTVLANGADCTGFIRWKRSSGAITPLTTGYYCRIAGAPLAVG</sequence>